<feature type="region of interest" description="Disordered" evidence="2">
    <location>
        <begin position="482"/>
        <end position="504"/>
    </location>
</feature>
<evidence type="ECO:0000256" key="1">
    <source>
        <dbReference type="ARBA" id="ARBA00025758"/>
    </source>
</evidence>
<dbReference type="AlphaFoldDB" id="A0AAE0K9J3"/>
<evidence type="ECO:0000313" key="4">
    <source>
        <dbReference type="Proteomes" id="UP001285441"/>
    </source>
</evidence>
<evidence type="ECO:0000313" key="3">
    <source>
        <dbReference type="EMBL" id="KAK3372032.1"/>
    </source>
</evidence>
<accession>A0AAE0K9J3</accession>
<dbReference type="PANTHER" id="PTHR12794">
    <property type="entry name" value="GEMIN2"/>
    <property type="match status" value="1"/>
</dbReference>
<name>A0AAE0K9J3_9PEZI</name>
<protein>
    <submittedName>
        <fullName evidence="3">Uncharacterized protein</fullName>
    </submittedName>
</protein>
<dbReference type="GO" id="GO:0032797">
    <property type="term" value="C:SMN complex"/>
    <property type="evidence" value="ECO:0007669"/>
    <property type="project" value="TreeGrafter"/>
</dbReference>
<dbReference type="Gene3D" id="1.20.58.1070">
    <property type="match status" value="1"/>
</dbReference>
<comment type="similarity">
    <text evidence="1">Belongs to the gemin-2 family.</text>
</comment>
<feature type="region of interest" description="Disordered" evidence="2">
    <location>
        <begin position="45"/>
        <end position="74"/>
    </location>
</feature>
<keyword evidence="4" id="KW-1185">Reference proteome</keyword>
<reference evidence="3" key="1">
    <citation type="journal article" date="2023" name="Mol. Phylogenet. Evol.">
        <title>Genome-scale phylogeny and comparative genomics of the fungal order Sordariales.</title>
        <authorList>
            <person name="Hensen N."/>
            <person name="Bonometti L."/>
            <person name="Westerberg I."/>
            <person name="Brannstrom I.O."/>
            <person name="Guillou S."/>
            <person name="Cros-Aarteil S."/>
            <person name="Calhoun S."/>
            <person name="Haridas S."/>
            <person name="Kuo A."/>
            <person name="Mondo S."/>
            <person name="Pangilinan J."/>
            <person name="Riley R."/>
            <person name="LaButti K."/>
            <person name="Andreopoulos B."/>
            <person name="Lipzen A."/>
            <person name="Chen C."/>
            <person name="Yan M."/>
            <person name="Daum C."/>
            <person name="Ng V."/>
            <person name="Clum A."/>
            <person name="Steindorff A."/>
            <person name="Ohm R.A."/>
            <person name="Martin F."/>
            <person name="Silar P."/>
            <person name="Natvig D.O."/>
            <person name="Lalanne C."/>
            <person name="Gautier V."/>
            <person name="Ament-Velasquez S.L."/>
            <person name="Kruys A."/>
            <person name="Hutchinson M.I."/>
            <person name="Powell A.J."/>
            <person name="Barry K."/>
            <person name="Miller A.N."/>
            <person name="Grigoriev I.V."/>
            <person name="Debuchy R."/>
            <person name="Gladieux P."/>
            <person name="Hiltunen Thoren M."/>
            <person name="Johannesson H."/>
        </authorList>
    </citation>
    <scope>NUCLEOTIDE SEQUENCE</scope>
    <source>
        <strain evidence="3">CBS 232.78</strain>
    </source>
</reference>
<dbReference type="Pfam" id="PF04938">
    <property type="entry name" value="SIP1"/>
    <property type="match status" value="1"/>
</dbReference>
<reference evidence="3" key="2">
    <citation type="submission" date="2023-06" db="EMBL/GenBank/DDBJ databases">
        <authorList>
            <consortium name="Lawrence Berkeley National Laboratory"/>
            <person name="Haridas S."/>
            <person name="Hensen N."/>
            <person name="Bonometti L."/>
            <person name="Westerberg I."/>
            <person name="Brannstrom I.O."/>
            <person name="Guillou S."/>
            <person name="Cros-Aarteil S."/>
            <person name="Calhoun S."/>
            <person name="Kuo A."/>
            <person name="Mondo S."/>
            <person name="Pangilinan J."/>
            <person name="Riley R."/>
            <person name="LaButti K."/>
            <person name="Andreopoulos B."/>
            <person name="Lipzen A."/>
            <person name="Chen C."/>
            <person name="Yanf M."/>
            <person name="Daum C."/>
            <person name="Ng V."/>
            <person name="Clum A."/>
            <person name="Steindorff A."/>
            <person name="Ohm R."/>
            <person name="Martin F."/>
            <person name="Silar P."/>
            <person name="Natvig D."/>
            <person name="Lalanne C."/>
            <person name="Gautier V."/>
            <person name="Ament-velasquez S.L."/>
            <person name="Kruys A."/>
            <person name="Hutchinson M.I."/>
            <person name="Powell A.J."/>
            <person name="Barry K."/>
            <person name="Miller A.N."/>
            <person name="Grigoriev I.V."/>
            <person name="Debuchy R."/>
            <person name="Gladieux P."/>
            <person name="Thoren M.H."/>
            <person name="Johannesson H."/>
        </authorList>
    </citation>
    <scope>NUCLEOTIDE SEQUENCE</scope>
    <source>
        <strain evidence="3">CBS 232.78</strain>
    </source>
</reference>
<dbReference type="GO" id="GO:0000387">
    <property type="term" value="P:spliceosomal snRNP assembly"/>
    <property type="evidence" value="ECO:0007669"/>
    <property type="project" value="InterPro"/>
</dbReference>
<dbReference type="Proteomes" id="UP001285441">
    <property type="component" value="Unassembled WGS sequence"/>
</dbReference>
<evidence type="ECO:0000256" key="2">
    <source>
        <dbReference type="SAM" id="MobiDB-lite"/>
    </source>
</evidence>
<dbReference type="InterPro" id="IPR035426">
    <property type="entry name" value="Gemin2/Brr1"/>
</dbReference>
<feature type="compositionally biased region" description="Acidic residues" evidence="2">
    <location>
        <begin position="431"/>
        <end position="444"/>
    </location>
</feature>
<dbReference type="GO" id="GO:0005634">
    <property type="term" value="C:nucleus"/>
    <property type="evidence" value="ECO:0007669"/>
    <property type="project" value="TreeGrafter"/>
</dbReference>
<dbReference type="EMBL" id="JAULSW010000008">
    <property type="protein sequence ID" value="KAK3372032.1"/>
    <property type="molecule type" value="Genomic_DNA"/>
</dbReference>
<organism evidence="3 4">
    <name type="scientific">Podospora didyma</name>
    <dbReference type="NCBI Taxonomy" id="330526"/>
    <lineage>
        <taxon>Eukaryota</taxon>
        <taxon>Fungi</taxon>
        <taxon>Dikarya</taxon>
        <taxon>Ascomycota</taxon>
        <taxon>Pezizomycotina</taxon>
        <taxon>Sordariomycetes</taxon>
        <taxon>Sordariomycetidae</taxon>
        <taxon>Sordariales</taxon>
        <taxon>Podosporaceae</taxon>
        <taxon>Podospora</taxon>
    </lineage>
</organism>
<feature type="compositionally biased region" description="Basic and acidic residues" evidence="2">
    <location>
        <begin position="57"/>
        <end position="67"/>
    </location>
</feature>
<proteinExistence type="inferred from homology"/>
<gene>
    <name evidence="3" type="ORF">B0H63DRAFT_483649</name>
</gene>
<sequence length="544" mass="60084">MALFFLGTLPSSTTLSVRRRGDINRSTMGSKRDATSLELNDYEESVPLASNKRRRELAKSKRPEPKTDATSGQRCAFPSLEESMSLSDDDLEWEDKTDVFAYLTSVRQEASGIPRLLVAPKVGPQLPPHLQSANALDSTGDGIDRGIYDNGVGDSRGFYDDGAYIAAPDTESTASSPTNDGFEVEEGELDDNLRLHQIRIPAVAQRRLREAYYAAIVSRFEVLRSRLHQEPDDGLVAALPSEHGTFAGSLGPNSWTFKVWNHRVSNTDPWLVQIAAMRPLSVFRVLRVILAGKFIRPESQLRERTSRWLWALLARLPHRGELAFDDISRIRELGKRAVSMLTDRANLEALRKQVGNDEVDGEVLDDGDDNFILTETEVPNVGDFITPVLAVESVAPLEEPPVAEATQPANGLSTPARPQSPDHPTPHADDNEADNDGEMDMDLDDGELIDEPIAAITSLTPQDEEAELEAARARLLFALGNPQCDAPETPPQEVEDAQSEPGSVVDEERAQINMRATMNMILTVIGELYGQRDLLEFRDPFPVL</sequence>
<feature type="compositionally biased region" description="Polar residues" evidence="2">
    <location>
        <begin position="407"/>
        <end position="417"/>
    </location>
</feature>
<comment type="caution">
    <text evidence="3">The sequence shown here is derived from an EMBL/GenBank/DDBJ whole genome shotgun (WGS) entry which is preliminary data.</text>
</comment>
<feature type="region of interest" description="Disordered" evidence="2">
    <location>
        <begin position="400"/>
        <end position="444"/>
    </location>
</feature>
<dbReference type="PANTHER" id="PTHR12794:SF0">
    <property type="entry name" value="GEM-ASSOCIATED PROTEIN 2"/>
    <property type="match status" value="1"/>
</dbReference>